<evidence type="ECO:0000259" key="1">
    <source>
        <dbReference type="Pfam" id="PF10040"/>
    </source>
</evidence>
<sequence length="316" mass="36096">MSAINSPSIPLMTYRFYFETHQPVRLPDYPGSAWRGAFGHALKKTVCVIRNTPCHQCLLKHACAYSYIFETPPPSNTEKMRKYNSTPHPFVFRFAEKPTTEEYSLDMNLFGHGQRFFPYIIHAMHMAGQDGIGGNRQPFRLNRIDAIDFQGQPITVYQEAELRNQSPLQSPSPPQMPEKINITFHSPVRIKQDNKNLGDNHFNFGALFGSLLRRISMICYFHTDTPLETDFAGLAAAARNIQFSTQNLHWYDWTRYSSRQQTEMQMGGVLGSVSLDMQGLGDFWPYLWLGQWTHVGKGTSMGMGAYTIDFTSLLDT</sequence>
<gene>
    <name evidence="2" type="ORF">C8R28_1005103</name>
</gene>
<evidence type="ECO:0000313" key="2">
    <source>
        <dbReference type="EMBL" id="PTQ87496.1"/>
    </source>
</evidence>
<evidence type="ECO:0000313" key="3">
    <source>
        <dbReference type="Proteomes" id="UP000244110"/>
    </source>
</evidence>
<dbReference type="AlphaFoldDB" id="A0A2T5IUC3"/>
<dbReference type="InterPro" id="IPR019267">
    <property type="entry name" value="CRISPR-assoc_Cas6_C"/>
</dbReference>
<dbReference type="RefSeq" id="WP_107786231.1">
    <property type="nucleotide sequence ID" value="NZ_QAOL01000005.1"/>
</dbReference>
<comment type="caution">
    <text evidence="2">The sequence shown here is derived from an EMBL/GenBank/DDBJ whole genome shotgun (WGS) entry which is preliminary data.</text>
</comment>
<protein>
    <submittedName>
        <fullName evidence="2">Uncharacterized protein DUF2276</fullName>
    </submittedName>
</protein>
<name>A0A2T5IUC3_9PROT</name>
<reference evidence="2 3" key="1">
    <citation type="submission" date="2018-04" db="EMBL/GenBank/DDBJ databases">
        <title>Active sludge and wastewater microbial communities from Klosterneuburg, Austria.</title>
        <authorList>
            <person name="Wagner M."/>
        </authorList>
    </citation>
    <scope>NUCLEOTIDE SEQUENCE [LARGE SCALE GENOMIC DNA]</scope>
    <source>
        <strain evidence="2 3">Nm4</strain>
    </source>
</reference>
<feature type="domain" description="CRISPR-associated protein Cas6 C-terminal" evidence="1">
    <location>
        <begin position="182"/>
        <end position="306"/>
    </location>
</feature>
<dbReference type="Gene3D" id="3.30.70.1900">
    <property type="match status" value="1"/>
</dbReference>
<organism evidence="2 3">
    <name type="scientific">Nitrosomonas ureae</name>
    <dbReference type="NCBI Taxonomy" id="44577"/>
    <lineage>
        <taxon>Bacteria</taxon>
        <taxon>Pseudomonadati</taxon>
        <taxon>Pseudomonadota</taxon>
        <taxon>Betaproteobacteria</taxon>
        <taxon>Nitrosomonadales</taxon>
        <taxon>Nitrosomonadaceae</taxon>
        <taxon>Nitrosomonas</taxon>
    </lineage>
</organism>
<accession>A0A2T5IUC3</accession>
<dbReference type="EMBL" id="QAOL01000005">
    <property type="protein sequence ID" value="PTQ87496.1"/>
    <property type="molecule type" value="Genomic_DNA"/>
</dbReference>
<proteinExistence type="predicted"/>
<dbReference type="Proteomes" id="UP000244110">
    <property type="component" value="Unassembled WGS sequence"/>
</dbReference>
<dbReference type="Pfam" id="PF10040">
    <property type="entry name" value="CRISPR_Cas6"/>
    <property type="match status" value="1"/>
</dbReference>